<evidence type="ECO:0000313" key="17">
    <source>
        <dbReference type="EMBL" id="KAK1160639.1"/>
    </source>
</evidence>
<keyword evidence="8 17" id="KW-0675">Receptor</keyword>
<reference evidence="17" key="1">
    <citation type="submission" date="2022-02" db="EMBL/GenBank/DDBJ databases">
        <title>Atlantic sturgeon de novo genome assembly.</title>
        <authorList>
            <person name="Stock M."/>
            <person name="Klopp C."/>
            <person name="Guiguen Y."/>
            <person name="Cabau C."/>
            <person name="Parinello H."/>
            <person name="Santidrian Yebra-Pimentel E."/>
            <person name="Kuhl H."/>
            <person name="Dirks R.P."/>
            <person name="Guessner J."/>
            <person name="Wuertz S."/>
            <person name="Du K."/>
            <person name="Schartl M."/>
        </authorList>
    </citation>
    <scope>NUCLEOTIDE SEQUENCE</scope>
    <source>
        <strain evidence="17">STURGEONOMICS-FGT-2020</strain>
        <tissue evidence="17">Whole blood</tissue>
    </source>
</reference>
<dbReference type="InterPro" id="IPR017452">
    <property type="entry name" value="GPCR_Rhodpsn_7TM"/>
</dbReference>
<keyword evidence="5" id="KW-0297">G-protein coupled receptor</keyword>
<dbReference type="PRINTS" id="PR01788">
    <property type="entry name" value="PROSTANOIDR"/>
</dbReference>
<keyword evidence="3 14" id="KW-0812">Transmembrane</keyword>
<dbReference type="GO" id="GO:0004957">
    <property type="term" value="F:prostaglandin E receptor activity"/>
    <property type="evidence" value="ECO:0007669"/>
    <property type="project" value="TreeGrafter"/>
</dbReference>
<keyword evidence="10" id="KW-0807">Transducer</keyword>
<evidence type="ECO:0000256" key="7">
    <source>
        <dbReference type="ARBA" id="ARBA00023157"/>
    </source>
</evidence>
<dbReference type="GO" id="GO:0071380">
    <property type="term" value="P:cellular response to prostaglandin E stimulus"/>
    <property type="evidence" value="ECO:0007669"/>
    <property type="project" value="TreeGrafter"/>
</dbReference>
<dbReference type="GO" id="GO:0006954">
    <property type="term" value="P:inflammatory response"/>
    <property type="evidence" value="ECO:0007669"/>
    <property type="project" value="TreeGrafter"/>
</dbReference>
<evidence type="ECO:0000313" key="16">
    <source>
        <dbReference type="EMBL" id="KAK1158757.1"/>
    </source>
</evidence>
<keyword evidence="18" id="KW-1185">Reference proteome</keyword>
<evidence type="ECO:0000256" key="1">
    <source>
        <dbReference type="ARBA" id="ARBA00004651"/>
    </source>
</evidence>
<evidence type="ECO:0000256" key="11">
    <source>
        <dbReference type="ARBA" id="ARBA00055790"/>
    </source>
</evidence>
<evidence type="ECO:0000256" key="10">
    <source>
        <dbReference type="ARBA" id="ARBA00023224"/>
    </source>
</evidence>
<evidence type="ECO:0000256" key="14">
    <source>
        <dbReference type="SAM" id="Phobius"/>
    </source>
</evidence>
<keyword evidence="2" id="KW-1003">Cell membrane</keyword>
<evidence type="ECO:0000256" key="6">
    <source>
        <dbReference type="ARBA" id="ARBA00023136"/>
    </source>
</evidence>
<feature type="transmembrane region" description="Helical" evidence="14">
    <location>
        <begin position="54"/>
        <end position="83"/>
    </location>
</feature>
<dbReference type="PROSITE" id="PS50262">
    <property type="entry name" value="G_PROTEIN_RECEP_F1_2"/>
    <property type="match status" value="1"/>
</dbReference>
<dbReference type="Pfam" id="PF00001">
    <property type="entry name" value="7tm_1"/>
    <property type="match status" value="1"/>
</dbReference>
<keyword evidence="6 14" id="KW-0472">Membrane</keyword>
<comment type="subcellular location">
    <subcellularLocation>
        <location evidence="1">Cell membrane</location>
        <topology evidence="1">Multi-pass membrane protein</topology>
    </subcellularLocation>
</comment>
<name>A0AAD8G1D6_ACIOX</name>
<keyword evidence="7" id="KW-1015">Disulfide bond</keyword>
<dbReference type="Proteomes" id="UP001230051">
    <property type="component" value="Unassembled WGS sequence"/>
</dbReference>
<proteinExistence type="predicted"/>
<evidence type="ECO:0000256" key="3">
    <source>
        <dbReference type="ARBA" id="ARBA00022692"/>
    </source>
</evidence>
<dbReference type="InterPro" id="IPR000370">
    <property type="entry name" value="Prostglndn_IP_rcpt"/>
</dbReference>
<evidence type="ECO:0000256" key="13">
    <source>
        <dbReference type="ARBA" id="ARBA00080542"/>
    </source>
</evidence>
<feature type="domain" description="G-protein coupled receptors family 1 profile" evidence="15">
    <location>
        <begin position="34"/>
        <end position="307"/>
    </location>
</feature>
<organism evidence="17 18">
    <name type="scientific">Acipenser oxyrinchus oxyrinchus</name>
    <dbReference type="NCBI Taxonomy" id="40147"/>
    <lineage>
        <taxon>Eukaryota</taxon>
        <taxon>Metazoa</taxon>
        <taxon>Chordata</taxon>
        <taxon>Craniata</taxon>
        <taxon>Vertebrata</taxon>
        <taxon>Euteleostomi</taxon>
        <taxon>Actinopterygii</taxon>
        <taxon>Chondrostei</taxon>
        <taxon>Acipenseriformes</taxon>
        <taxon>Acipenseridae</taxon>
        <taxon>Acipenser</taxon>
    </lineage>
</organism>
<evidence type="ECO:0000256" key="9">
    <source>
        <dbReference type="ARBA" id="ARBA00023180"/>
    </source>
</evidence>
<feature type="transmembrane region" description="Helical" evidence="14">
    <location>
        <begin position="103"/>
        <end position="124"/>
    </location>
</feature>
<dbReference type="SUPFAM" id="SSF81321">
    <property type="entry name" value="Family A G protein-coupled receptor-like"/>
    <property type="match status" value="1"/>
</dbReference>
<feature type="transmembrane region" description="Helical" evidence="14">
    <location>
        <begin position="144"/>
        <end position="165"/>
    </location>
</feature>
<dbReference type="FunFam" id="1.20.1070.10:FF:000212">
    <property type="entry name" value="Prostaglandin E2 receptor EP2 subtype"/>
    <property type="match status" value="1"/>
</dbReference>
<dbReference type="PANTHER" id="PTHR11866">
    <property type="entry name" value="G-PROTEIN COUPLED RECEPTOR FAMILY 1 MEMBER"/>
    <property type="match status" value="1"/>
</dbReference>
<dbReference type="PRINTS" id="PR00237">
    <property type="entry name" value="GPCRRHODOPSN"/>
</dbReference>
<accession>A0AAD8G1D6</accession>
<keyword evidence="4 14" id="KW-1133">Transmembrane helix</keyword>
<dbReference type="PRINTS" id="PR00856">
    <property type="entry name" value="PRSTNOIDIPR"/>
</dbReference>
<dbReference type="GO" id="GO:0007189">
    <property type="term" value="P:adenylate cyclase-activating G protein-coupled receptor signaling pathway"/>
    <property type="evidence" value="ECO:0007669"/>
    <property type="project" value="TreeGrafter"/>
</dbReference>
<dbReference type="InterPro" id="IPR008365">
    <property type="entry name" value="Prostanoid_rcpt"/>
</dbReference>
<evidence type="ECO:0000256" key="8">
    <source>
        <dbReference type="ARBA" id="ARBA00023170"/>
    </source>
</evidence>
<dbReference type="EMBL" id="JAGXEW010000020">
    <property type="protein sequence ID" value="KAK1160639.1"/>
    <property type="molecule type" value="Genomic_DNA"/>
</dbReference>
<comment type="caution">
    <text evidence="17">The sequence shown here is derived from an EMBL/GenBank/DDBJ whole genome shotgun (WGS) entry which is preliminary data.</text>
</comment>
<comment type="function">
    <text evidence="11">Receptor for prostaglandin E2 (PGE2). The activity of this receptor is mediated by G(s) proteins that stimulate adenylate cyclase. The subsequent raise in intracellular cAMP is responsible for the relaxing effect of this receptor on smooth muscle.</text>
</comment>
<feature type="transmembrane region" description="Helical" evidence="14">
    <location>
        <begin position="254"/>
        <end position="273"/>
    </location>
</feature>
<protein>
    <recommendedName>
        <fullName evidence="12">Prostaglandin E2 receptor EP2 subtype</fullName>
    </recommendedName>
    <alternativeName>
        <fullName evidence="13">Prostanoid EP2 receptor</fullName>
    </alternativeName>
</protein>
<feature type="transmembrane region" description="Helical" evidence="14">
    <location>
        <begin position="192"/>
        <end position="221"/>
    </location>
</feature>
<evidence type="ECO:0000313" key="18">
    <source>
        <dbReference type="Proteomes" id="UP001230051"/>
    </source>
</evidence>
<dbReference type="EMBL" id="JAGXEW010000023">
    <property type="protein sequence ID" value="KAK1158757.1"/>
    <property type="molecule type" value="Genomic_DNA"/>
</dbReference>
<evidence type="ECO:0000256" key="5">
    <source>
        <dbReference type="ARBA" id="ARBA00023040"/>
    </source>
</evidence>
<dbReference type="InterPro" id="IPR000276">
    <property type="entry name" value="GPCR_Rhodpsn"/>
</dbReference>
<dbReference type="GO" id="GO:0007204">
    <property type="term" value="P:positive regulation of cytosolic calcium ion concentration"/>
    <property type="evidence" value="ECO:0007669"/>
    <property type="project" value="TreeGrafter"/>
</dbReference>
<evidence type="ECO:0000256" key="2">
    <source>
        <dbReference type="ARBA" id="ARBA00022475"/>
    </source>
</evidence>
<dbReference type="GO" id="GO:0005886">
    <property type="term" value="C:plasma membrane"/>
    <property type="evidence" value="ECO:0007669"/>
    <property type="project" value="UniProtKB-SubCell"/>
</dbReference>
<feature type="transmembrane region" description="Helical" evidence="14">
    <location>
        <begin position="293"/>
        <end position="314"/>
    </location>
</feature>
<dbReference type="Gene3D" id="1.20.1070.10">
    <property type="entry name" value="Rhodopsin 7-helix transmembrane proteins"/>
    <property type="match status" value="1"/>
</dbReference>
<sequence length="369" mass="41675">MIEIQPNDCHNITSVPEGQSPVISAVMFTAGVVGNVIALCLLRIPQRKTKNKHCVFLFHILVTCLVVMDLLGTCLISPVVLAAYSLNRTLVNQNLECGALCKYFAFTMTFFTLSTMLMLFAMAVERLLSIGCPYFYQRHITKRFGYIAIPVTYVICLLFCLLPIMGFGEYVQYCPGTWSFIDMNASKPTNRVYSLVFASVMLVIIFSILLCNVLVMVNLIFMHRRHKQRRGSNFPRGRTDRGAAVSVTEEVQHLILLAFMTACFMMCSLPFTIQAYINHFSQVENHVKDLNALRFLSINSIINPWVFIILNPSVRRVIMNTIRRSLSSRKQEGVQGSVLLQNKKQNQLELCSKTPWKGGSAPDNHNPAV</sequence>
<keyword evidence="9" id="KW-0325">Glycoprotein</keyword>
<dbReference type="PANTHER" id="PTHR11866:SF8">
    <property type="entry name" value="PROSTAGLANDIN E2 RECEPTOR EP2 SUBTYPE"/>
    <property type="match status" value="1"/>
</dbReference>
<evidence type="ECO:0000256" key="12">
    <source>
        <dbReference type="ARBA" id="ARBA00067998"/>
    </source>
</evidence>
<evidence type="ECO:0000259" key="15">
    <source>
        <dbReference type="PROSITE" id="PS50262"/>
    </source>
</evidence>
<evidence type="ECO:0000256" key="4">
    <source>
        <dbReference type="ARBA" id="ARBA00022989"/>
    </source>
</evidence>
<feature type="transmembrane region" description="Helical" evidence="14">
    <location>
        <begin position="22"/>
        <end position="42"/>
    </location>
</feature>
<gene>
    <name evidence="17" type="primary">Ptger2</name>
    <name evidence="17" type="ORF">AOXY_G20918</name>
    <name evidence="16" type="ORF">AOXY_G22499</name>
</gene>
<dbReference type="AlphaFoldDB" id="A0AAD8G1D6"/>